<reference evidence="1" key="1">
    <citation type="submission" date="2020-04" db="EMBL/GenBank/DDBJ databases">
        <authorList>
            <person name="Alioto T."/>
            <person name="Alioto T."/>
            <person name="Gomez Garrido J."/>
        </authorList>
    </citation>
    <scope>NUCLEOTIDE SEQUENCE</scope>
    <source>
        <strain evidence="1">A484AB</strain>
    </source>
</reference>
<dbReference type="EMBL" id="CACRXK020012961">
    <property type="protein sequence ID" value="CAB4024318.1"/>
    <property type="molecule type" value="Genomic_DNA"/>
</dbReference>
<proteinExistence type="predicted"/>
<organism evidence="1 2">
    <name type="scientific">Paramuricea clavata</name>
    <name type="common">Red gorgonian</name>
    <name type="synonym">Violescent sea-whip</name>
    <dbReference type="NCBI Taxonomy" id="317549"/>
    <lineage>
        <taxon>Eukaryota</taxon>
        <taxon>Metazoa</taxon>
        <taxon>Cnidaria</taxon>
        <taxon>Anthozoa</taxon>
        <taxon>Octocorallia</taxon>
        <taxon>Malacalcyonacea</taxon>
        <taxon>Plexauridae</taxon>
        <taxon>Paramuricea</taxon>
    </lineage>
</organism>
<gene>
    <name evidence="1" type="ORF">PACLA_8A050894</name>
</gene>
<keyword evidence="2" id="KW-1185">Reference proteome</keyword>
<protein>
    <submittedName>
        <fullName evidence="1">Uncharacterized protein</fullName>
    </submittedName>
</protein>
<dbReference type="Proteomes" id="UP001152795">
    <property type="component" value="Unassembled WGS sequence"/>
</dbReference>
<evidence type="ECO:0000313" key="2">
    <source>
        <dbReference type="Proteomes" id="UP001152795"/>
    </source>
</evidence>
<name>A0A7D9L3I5_PARCT</name>
<accession>A0A7D9L3I5</accession>
<dbReference type="AlphaFoldDB" id="A0A7D9L3I5"/>
<evidence type="ECO:0000313" key="1">
    <source>
        <dbReference type="EMBL" id="CAB4024318.1"/>
    </source>
</evidence>
<comment type="caution">
    <text evidence="1">The sequence shown here is derived from an EMBL/GenBank/DDBJ whole genome shotgun (WGS) entry which is preliminary data.</text>
</comment>
<dbReference type="PANTHER" id="PTHR47331:SF4">
    <property type="entry name" value="PEPTIDASE S1 DOMAIN-CONTAINING PROTEIN"/>
    <property type="match status" value="1"/>
</dbReference>
<dbReference type="PANTHER" id="PTHR47331">
    <property type="entry name" value="PHD-TYPE DOMAIN-CONTAINING PROTEIN"/>
    <property type="match status" value="1"/>
</dbReference>
<sequence>MATHQLKSTLPSHKPPTFAGDVMEYPAFIMAFDAFVESKVSEPIELLYYLEQYTTAKAKEVIKGCLQSKTESSSKNTSEKTFGDSFRIANAYVTKLSSWTPIKPNEREKFQEFAIVLEQASKHSHDRNGLHR</sequence>
<dbReference type="OrthoDB" id="8957785at2759"/>